<evidence type="ECO:0000313" key="2">
    <source>
        <dbReference type="Proteomes" id="UP000509579"/>
    </source>
</evidence>
<sequence>MQFMHEIAVLFPVFPRKKTVPKVLLGTNLVNGDNGLRGFFEFVPSVPKKKGQYPKEGARCDAIDWCRAMPFGNGS</sequence>
<keyword evidence="2" id="KW-1185">Reference proteome</keyword>
<evidence type="ECO:0000313" key="1">
    <source>
        <dbReference type="EMBL" id="QKV52030.1"/>
    </source>
</evidence>
<organism evidence="1 2">
    <name type="scientific">Comamonas antarctica</name>
    <dbReference type="NCBI Taxonomy" id="2743470"/>
    <lineage>
        <taxon>Bacteria</taxon>
        <taxon>Pseudomonadati</taxon>
        <taxon>Pseudomonadota</taxon>
        <taxon>Betaproteobacteria</taxon>
        <taxon>Burkholderiales</taxon>
        <taxon>Comamonadaceae</taxon>
        <taxon>Comamonas</taxon>
    </lineage>
</organism>
<proteinExistence type="predicted"/>
<dbReference type="EMBL" id="CP054840">
    <property type="protein sequence ID" value="QKV52030.1"/>
    <property type="molecule type" value="Genomic_DNA"/>
</dbReference>
<accession>A0A6N1X2S3</accession>
<dbReference type="RefSeq" id="WP_175502932.1">
    <property type="nucleotide sequence ID" value="NZ_CP054840.1"/>
</dbReference>
<name>A0A6N1X2S3_9BURK</name>
<dbReference type="AlphaFoldDB" id="A0A6N1X2S3"/>
<gene>
    <name evidence="1" type="ORF">HUK68_03430</name>
</gene>
<dbReference type="Proteomes" id="UP000509579">
    <property type="component" value="Chromosome"/>
</dbReference>
<dbReference type="KEGG" id="aant:HUK68_03430"/>
<protein>
    <submittedName>
        <fullName evidence="1">Uncharacterized protein</fullName>
    </submittedName>
</protein>
<reference evidence="1 2" key="1">
    <citation type="submission" date="2020-06" db="EMBL/GenBank/DDBJ databases">
        <title>Acidovorax antarctica sp. nov., isolated from Corinth ice sheet soil, Antarctic Fields Peninsula.</title>
        <authorList>
            <person name="Xu Q."/>
            <person name="Peng F."/>
        </authorList>
    </citation>
    <scope>NUCLEOTIDE SEQUENCE [LARGE SCALE GENOMIC DNA]</scope>
    <source>
        <strain evidence="1 2">16-35-5</strain>
    </source>
</reference>